<evidence type="ECO:0000256" key="1">
    <source>
        <dbReference type="SAM" id="MobiDB-lite"/>
    </source>
</evidence>
<evidence type="ECO:0000313" key="3">
    <source>
        <dbReference type="Proteomes" id="UP000799291"/>
    </source>
</evidence>
<sequence length="77" mass="8779">MPRTWLTFTLWVMDGSNSVRQAKPTPGVQKNLEHQIYCRNPTREHPSPTSLDPLSPSADLELDTPPYGVRCTRQEQT</sequence>
<name>A0A6G1IZP3_9PLEO</name>
<gene>
    <name evidence="2" type="ORF">K458DRAFT_418553</name>
</gene>
<keyword evidence="3" id="KW-1185">Reference proteome</keyword>
<feature type="compositionally biased region" description="Low complexity" evidence="1">
    <location>
        <begin position="47"/>
        <end position="59"/>
    </location>
</feature>
<reference evidence="2" key="1">
    <citation type="journal article" date="2020" name="Stud. Mycol.">
        <title>101 Dothideomycetes genomes: a test case for predicting lifestyles and emergence of pathogens.</title>
        <authorList>
            <person name="Haridas S."/>
            <person name="Albert R."/>
            <person name="Binder M."/>
            <person name="Bloem J."/>
            <person name="Labutti K."/>
            <person name="Salamov A."/>
            <person name="Andreopoulos B."/>
            <person name="Baker S."/>
            <person name="Barry K."/>
            <person name="Bills G."/>
            <person name="Bluhm B."/>
            <person name="Cannon C."/>
            <person name="Castanera R."/>
            <person name="Culley D."/>
            <person name="Daum C."/>
            <person name="Ezra D."/>
            <person name="Gonzalez J."/>
            <person name="Henrissat B."/>
            <person name="Kuo A."/>
            <person name="Liang C."/>
            <person name="Lipzen A."/>
            <person name="Lutzoni F."/>
            <person name="Magnuson J."/>
            <person name="Mondo S."/>
            <person name="Nolan M."/>
            <person name="Ohm R."/>
            <person name="Pangilinan J."/>
            <person name="Park H.-J."/>
            <person name="Ramirez L."/>
            <person name="Alfaro M."/>
            <person name="Sun H."/>
            <person name="Tritt A."/>
            <person name="Yoshinaga Y."/>
            <person name="Zwiers L.-H."/>
            <person name="Turgeon B."/>
            <person name="Goodwin S."/>
            <person name="Spatafora J."/>
            <person name="Crous P."/>
            <person name="Grigoriev I."/>
        </authorList>
    </citation>
    <scope>NUCLEOTIDE SEQUENCE</scope>
    <source>
        <strain evidence="2">CBS 122367</strain>
    </source>
</reference>
<dbReference type="EMBL" id="MU005583">
    <property type="protein sequence ID" value="KAF2683565.1"/>
    <property type="molecule type" value="Genomic_DNA"/>
</dbReference>
<accession>A0A6G1IZP3</accession>
<feature type="region of interest" description="Disordered" evidence="1">
    <location>
        <begin position="39"/>
        <end position="77"/>
    </location>
</feature>
<organism evidence="2 3">
    <name type="scientific">Lentithecium fluviatile CBS 122367</name>
    <dbReference type="NCBI Taxonomy" id="1168545"/>
    <lineage>
        <taxon>Eukaryota</taxon>
        <taxon>Fungi</taxon>
        <taxon>Dikarya</taxon>
        <taxon>Ascomycota</taxon>
        <taxon>Pezizomycotina</taxon>
        <taxon>Dothideomycetes</taxon>
        <taxon>Pleosporomycetidae</taxon>
        <taxon>Pleosporales</taxon>
        <taxon>Massarineae</taxon>
        <taxon>Lentitheciaceae</taxon>
        <taxon>Lentithecium</taxon>
    </lineage>
</organism>
<dbReference type="Proteomes" id="UP000799291">
    <property type="component" value="Unassembled WGS sequence"/>
</dbReference>
<protein>
    <submittedName>
        <fullName evidence="2">Uncharacterized protein</fullName>
    </submittedName>
</protein>
<proteinExistence type="predicted"/>
<evidence type="ECO:0000313" key="2">
    <source>
        <dbReference type="EMBL" id="KAF2683565.1"/>
    </source>
</evidence>
<dbReference type="AlphaFoldDB" id="A0A6G1IZP3"/>